<protein>
    <submittedName>
        <fullName evidence="2">Outer membrane beta-barrel protein</fullName>
    </submittedName>
</protein>
<comment type="caution">
    <text evidence="2">The sequence shown here is derived from an EMBL/GenBank/DDBJ whole genome shotgun (WGS) entry which is preliminary data.</text>
</comment>
<name>A0ABV7F6Y3_9BURK</name>
<reference evidence="3" key="1">
    <citation type="journal article" date="2019" name="Int. J. Syst. Evol. Microbiol.">
        <title>The Global Catalogue of Microorganisms (GCM) 10K type strain sequencing project: providing services to taxonomists for standard genome sequencing and annotation.</title>
        <authorList>
            <consortium name="The Broad Institute Genomics Platform"/>
            <consortium name="The Broad Institute Genome Sequencing Center for Infectious Disease"/>
            <person name="Wu L."/>
            <person name="Ma J."/>
        </authorList>
    </citation>
    <scope>NUCLEOTIDE SEQUENCE [LARGE SCALE GENOMIC DNA]</scope>
    <source>
        <strain evidence="3">KCTC 42986</strain>
    </source>
</reference>
<dbReference type="RefSeq" id="WP_390322490.1">
    <property type="nucleotide sequence ID" value="NZ_JBHRTP010000066.1"/>
</dbReference>
<feature type="signal peptide" evidence="1">
    <location>
        <begin position="1"/>
        <end position="23"/>
    </location>
</feature>
<gene>
    <name evidence="2" type="ORF">ACFOFO_19110</name>
</gene>
<keyword evidence="1" id="KW-0732">Signal</keyword>
<feature type="chain" id="PRO_5045573085" evidence="1">
    <location>
        <begin position="24"/>
        <end position="262"/>
    </location>
</feature>
<sequence>MTLIFRAAAAAALLASLVQPASAQWQGGVGLSARYQTNTEFDQTGRQLVREEGWLPGISARVAYKANELIWFTEGVIHDRSIPYHGQTQIGGAVDSTTSTRLIHLRAGGAYALTDSYSAFAALEWEKWARDIRGTHTAAGLQEKYTSRRMLAGVQGKWNLAGAGVIAADAAVVISEPERLRVGFSGLLDPAALETKWSKGLQVGASIRPAFIPHWELRTAYDWIRVERSDDMPVTRNGQFMGTIAQPEHVKRGVTLTALYIF</sequence>
<organism evidence="2 3">
    <name type="scientific">Undibacterium arcticum</name>
    <dbReference type="NCBI Taxonomy" id="1762892"/>
    <lineage>
        <taxon>Bacteria</taxon>
        <taxon>Pseudomonadati</taxon>
        <taxon>Pseudomonadota</taxon>
        <taxon>Betaproteobacteria</taxon>
        <taxon>Burkholderiales</taxon>
        <taxon>Oxalobacteraceae</taxon>
        <taxon>Undibacterium</taxon>
    </lineage>
</organism>
<accession>A0ABV7F6Y3</accession>
<keyword evidence="3" id="KW-1185">Reference proteome</keyword>
<evidence type="ECO:0000313" key="2">
    <source>
        <dbReference type="EMBL" id="MFC3110046.1"/>
    </source>
</evidence>
<dbReference type="Proteomes" id="UP001595530">
    <property type="component" value="Unassembled WGS sequence"/>
</dbReference>
<evidence type="ECO:0000313" key="3">
    <source>
        <dbReference type="Proteomes" id="UP001595530"/>
    </source>
</evidence>
<dbReference type="EMBL" id="JBHRTP010000066">
    <property type="protein sequence ID" value="MFC3110046.1"/>
    <property type="molecule type" value="Genomic_DNA"/>
</dbReference>
<evidence type="ECO:0000256" key="1">
    <source>
        <dbReference type="SAM" id="SignalP"/>
    </source>
</evidence>
<proteinExistence type="predicted"/>